<evidence type="ECO:0000256" key="4">
    <source>
        <dbReference type="ARBA" id="ARBA00023014"/>
    </source>
</evidence>
<evidence type="ECO:0000256" key="3">
    <source>
        <dbReference type="ARBA" id="ARBA00023004"/>
    </source>
</evidence>
<dbReference type="SUPFAM" id="SSF102114">
    <property type="entry name" value="Radical SAM enzymes"/>
    <property type="match status" value="1"/>
</dbReference>
<dbReference type="GO" id="GO:0046872">
    <property type="term" value="F:metal ion binding"/>
    <property type="evidence" value="ECO:0007669"/>
    <property type="project" value="UniProtKB-KW"/>
</dbReference>
<dbReference type="RefSeq" id="WP_203768967.1">
    <property type="nucleotide sequence ID" value="NZ_BAAAYJ010000080.1"/>
</dbReference>
<dbReference type="InterPro" id="IPR058240">
    <property type="entry name" value="rSAM_sf"/>
</dbReference>
<dbReference type="InterPro" id="IPR023867">
    <property type="entry name" value="Sulphatase_maturase_rSAM"/>
</dbReference>
<accession>A0A919MLI8</accession>
<reference evidence="6" key="1">
    <citation type="submission" date="2021-01" db="EMBL/GenBank/DDBJ databases">
        <title>Whole genome shotgun sequence of Actinoplanes nipponensis NBRC 14063.</title>
        <authorList>
            <person name="Komaki H."/>
            <person name="Tamura T."/>
        </authorList>
    </citation>
    <scope>NUCLEOTIDE SEQUENCE</scope>
    <source>
        <strain evidence="6">NBRC 14063</strain>
    </source>
</reference>
<sequence>MSASVRQIILKLHSRCNLSCTYCYVYHSVDETWKRQPKTLTADTRRRVAERIGEHTRRHRPASLSVVLHGGEPLLAGPEQVAAVLAAVRDAADPGTRLRFGVQTNGMLLDQRFLDIFHEYGVRVGVSLDGGRAANDRHRTYAGGGGSYDRAAAGLRLLARPEHRAIYSGVLCTIDVRNDPVRVYEDLLAFDPPAIDLLLPHGNWTNPPPRPPGGMPYADWLIAVFDAWYAAPVARTRIRLFESMMMRLLGGRSDTEAIGGDQPGIVVIETDGTYEDTDSLKVTADGAAATGLDVMTHSLDDVLARLDRPPALSAQCLACPVLRTCGGGLRAHRFKDGSFEHPSAYCADLFAVIRHIERRMAADLVAAG</sequence>
<dbReference type="Gene3D" id="3.20.20.70">
    <property type="entry name" value="Aldolase class I"/>
    <property type="match status" value="1"/>
</dbReference>
<evidence type="ECO:0000256" key="2">
    <source>
        <dbReference type="ARBA" id="ARBA00022723"/>
    </source>
</evidence>
<comment type="caution">
    <text evidence="6">The sequence shown here is derived from an EMBL/GenBank/DDBJ whole genome shotgun (WGS) entry which is preliminary data.</text>
</comment>
<dbReference type="GO" id="GO:0016491">
    <property type="term" value="F:oxidoreductase activity"/>
    <property type="evidence" value="ECO:0007669"/>
    <property type="project" value="InterPro"/>
</dbReference>
<evidence type="ECO:0000313" key="6">
    <source>
        <dbReference type="EMBL" id="GIE49566.1"/>
    </source>
</evidence>
<dbReference type="EMBL" id="BOMQ01000036">
    <property type="protein sequence ID" value="GIE49566.1"/>
    <property type="molecule type" value="Genomic_DNA"/>
</dbReference>
<proteinExistence type="predicted"/>
<dbReference type="Proteomes" id="UP000647172">
    <property type="component" value="Unassembled WGS sequence"/>
</dbReference>
<dbReference type="InterPro" id="IPR013785">
    <property type="entry name" value="Aldolase_TIM"/>
</dbReference>
<dbReference type="NCBIfam" id="TIGR04269">
    <property type="entry name" value="SAM_SPASM_FxsB"/>
    <property type="match status" value="1"/>
</dbReference>
<keyword evidence="7" id="KW-1185">Reference proteome</keyword>
<keyword evidence="2" id="KW-0479">Metal-binding</keyword>
<dbReference type="GO" id="GO:0051536">
    <property type="term" value="F:iron-sulfur cluster binding"/>
    <property type="evidence" value="ECO:0007669"/>
    <property type="project" value="UniProtKB-KW"/>
</dbReference>
<feature type="domain" description="Radical SAM core" evidence="5">
    <location>
        <begin position="2"/>
        <end position="252"/>
    </location>
</feature>
<dbReference type="InterPro" id="IPR007197">
    <property type="entry name" value="rSAM"/>
</dbReference>
<evidence type="ECO:0000313" key="7">
    <source>
        <dbReference type="Proteomes" id="UP000647172"/>
    </source>
</evidence>
<keyword evidence="3" id="KW-0408">Iron</keyword>
<dbReference type="SFLD" id="SFLDG01067">
    <property type="entry name" value="SPASM/twitch_domain_containing"/>
    <property type="match status" value="1"/>
</dbReference>
<dbReference type="SFLD" id="SFLDG01072">
    <property type="entry name" value="dehydrogenase_like"/>
    <property type="match status" value="1"/>
</dbReference>
<keyword evidence="1" id="KW-0949">S-adenosyl-L-methionine</keyword>
<dbReference type="Pfam" id="PF04055">
    <property type="entry name" value="Radical_SAM"/>
    <property type="match status" value="1"/>
</dbReference>
<evidence type="ECO:0000259" key="5">
    <source>
        <dbReference type="PROSITE" id="PS51918"/>
    </source>
</evidence>
<dbReference type="PANTHER" id="PTHR43273:SF8">
    <property type="entry name" value="RADICAL SAM DOMAIN PROTEIN"/>
    <property type="match status" value="1"/>
</dbReference>
<dbReference type="SFLD" id="SFLDG01386">
    <property type="entry name" value="main_SPASM_domain-containing"/>
    <property type="match status" value="1"/>
</dbReference>
<dbReference type="SFLD" id="SFLDS00029">
    <property type="entry name" value="Radical_SAM"/>
    <property type="match status" value="1"/>
</dbReference>
<dbReference type="CDD" id="cd01335">
    <property type="entry name" value="Radical_SAM"/>
    <property type="match status" value="1"/>
</dbReference>
<keyword evidence="4" id="KW-0411">Iron-sulfur</keyword>
<name>A0A919MLI8_9ACTN</name>
<dbReference type="InterPro" id="IPR026335">
    <property type="entry name" value="rSAM_SPASM_FxsB"/>
</dbReference>
<gene>
    <name evidence="6" type="ORF">Ani05nite_31000</name>
</gene>
<dbReference type="PANTHER" id="PTHR43273">
    <property type="entry name" value="ANAEROBIC SULFATASE-MATURATING ENZYME HOMOLOG ASLB-RELATED"/>
    <property type="match status" value="1"/>
</dbReference>
<organism evidence="6 7">
    <name type="scientific">Actinoplanes nipponensis</name>
    <dbReference type="NCBI Taxonomy" id="135950"/>
    <lineage>
        <taxon>Bacteria</taxon>
        <taxon>Bacillati</taxon>
        <taxon>Actinomycetota</taxon>
        <taxon>Actinomycetes</taxon>
        <taxon>Micromonosporales</taxon>
        <taxon>Micromonosporaceae</taxon>
        <taxon>Actinoplanes</taxon>
    </lineage>
</organism>
<dbReference type="AlphaFoldDB" id="A0A919MLI8"/>
<evidence type="ECO:0000256" key="1">
    <source>
        <dbReference type="ARBA" id="ARBA00022691"/>
    </source>
</evidence>
<dbReference type="PROSITE" id="PS51918">
    <property type="entry name" value="RADICAL_SAM"/>
    <property type="match status" value="1"/>
</dbReference>
<protein>
    <submittedName>
        <fullName evidence="6">Radical SAM protein</fullName>
    </submittedName>
</protein>